<keyword evidence="12 18" id="KW-0548">Nucleotidyltransferase</keyword>
<evidence type="ECO:0000256" key="15">
    <source>
        <dbReference type="ARBA" id="ARBA00023136"/>
    </source>
</evidence>
<name>A0A370GD99_9COXI</name>
<dbReference type="RefSeq" id="WP_114834804.1">
    <property type="nucleotide sequence ID" value="NZ_LR699114.1"/>
</dbReference>
<dbReference type="AlphaFoldDB" id="A0A370GD99"/>
<evidence type="ECO:0000256" key="17">
    <source>
        <dbReference type="ARBA" id="ARBA00023264"/>
    </source>
</evidence>
<dbReference type="UniPathway" id="UPA00557">
    <property type="reaction ID" value="UER00614"/>
</dbReference>
<dbReference type="Proteomes" id="UP000254720">
    <property type="component" value="Unassembled WGS sequence"/>
</dbReference>
<comment type="similarity">
    <text evidence="5 18">Belongs to the CDS family.</text>
</comment>
<proteinExistence type="inferred from homology"/>
<dbReference type="GO" id="GO:0016024">
    <property type="term" value="P:CDP-diacylglycerol biosynthetic process"/>
    <property type="evidence" value="ECO:0007669"/>
    <property type="project" value="UniProtKB-UniPathway"/>
</dbReference>
<comment type="caution">
    <text evidence="20">The sequence shown here is derived from an EMBL/GenBank/DDBJ whole genome shotgun (WGS) entry which is preliminary data.</text>
</comment>
<keyword evidence="10 18" id="KW-0808">Transferase</keyword>
<keyword evidence="17" id="KW-1208">Phospholipid metabolism</keyword>
<feature type="transmembrane region" description="Helical" evidence="19">
    <location>
        <begin position="64"/>
        <end position="95"/>
    </location>
</feature>
<dbReference type="PANTHER" id="PTHR46382:SF1">
    <property type="entry name" value="PHOSPHATIDATE CYTIDYLYLTRANSFERASE"/>
    <property type="match status" value="1"/>
</dbReference>
<evidence type="ECO:0000256" key="7">
    <source>
        <dbReference type="ARBA" id="ARBA00019373"/>
    </source>
</evidence>
<comment type="catalytic activity">
    <reaction evidence="1 18">
        <text>a 1,2-diacyl-sn-glycero-3-phosphate + CTP + H(+) = a CDP-1,2-diacyl-sn-glycerol + diphosphate</text>
        <dbReference type="Rhea" id="RHEA:16229"/>
        <dbReference type="ChEBI" id="CHEBI:15378"/>
        <dbReference type="ChEBI" id="CHEBI:33019"/>
        <dbReference type="ChEBI" id="CHEBI:37563"/>
        <dbReference type="ChEBI" id="CHEBI:58332"/>
        <dbReference type="ChEBI" id="CHEBI:58608"/>
        <dbReference type="EC" id="2.7.7.41"/>
    </reaction>
</comment>
<evidence type="ECO:0000256" key="16">
    <source>
        <dbReference type="ARBA" id="ARBA00023209"/>
    </source>
</evidence>
<evidence type="ECO:0000256" key="2">
    <source>
        <dbReference type="ARBA" id="ARBA00004651"/>
    </source>
</evidence>
<keyword evidence="16" id="KW-0594">Phospholipid biosynthesis</keyword>
<dbReference type="EMBL" id="QQAX01000017">
    <property type="protein sequence ID" value="RDI41802.1"/>
    <property type="molecule type" value="Genomic_DNA"/>
</dbReference>
<dbReference type="EC" id="2.7.7.41" evidence="6 18"/>
<sequence length="270" mass="30049">MLKKRILTALVLIPITLLLLFFLPPGAFCFLTAVITLAAAWEWSHLIQIKTFPGQVFYFFLIGLLLLVALLIPAPAIFLLAFTWWLLAVLLIYFYPRGRERWGHSRFLRGLMGCFVLVPCWAAINFIRIQQDGIYILLFLFVLIWGADSSAYFAGKQWGKHKLAPLVSPGKTIEGLIGAIIFTLLVAGAALWLTATPQYLWLWSVALSLLTVLFSVVGDLFESMLKRLADLKDSGTFLPGHGGLLDRIDSLTAAAPVFSLGAWVLGLYFS</sequence>
<dbReference type="InterPro" id="IPR000374">
    <property type="entry name" value="PC_trans"/>
</dbReference>
<organism evidence="20 21">
    <name type="scientific">Aquicella lusitana</name>
    <dbReference type="NCBI Taxonomy" id="254246"/>
    <lineage>
        <taxon>Bacteria</taxon>
        <taxon>Pseudomonadati</taxon>
        <taxon>Pseudomonadota</taxon>
        <taxon>Gammaproteobacteria</taxon>
        <taxon>Legionellales</taxon>
        <taxon>Coxiellaceae</taxon>
        <taxon>Aquicella</taxon>
    </lineage>
</organism>
<keyword evidence="15 19" id="KW-0472">Membrane</keyword>
<evidence type="ECO:0000256" key="18">
    <source>
        <dbReference type="RuleBase" id="RU003938"/>
    </source>
</evidence>
<evidence type="ECO:0000256" key="9">
    <source>
        <dbReference type="ARBA" id="ARBA00022516"/>
    </source>
</evidence>
<evidence type="ECO:0000256" key="14">
    <source>
        <dbReference type="ARBA" id="ARBA00023098"/>
    </source>
</evidence>
<evidence type="ECO:0000256" key="1">
    <source>
        <dbReference type="ARBA" id="ARBA00001698"/>
    </source>
</evidence>
<comment type="pathway">
    <text evidence="3 18">Phospholipid metabolism; CDP-diacylglycerol biosynthesis; CDP-diacylglycerol from sn-glycerol 3-phosphate: step 3/3.</text>
</comment>
<evidence type="ECO:0000256" key="19">
    <source>
        <dbReference type="SAM" id="Phobius"/>
    </source>
</evidence>
<evidence type="ECO:0000256" key="6">
    <source>
        <dbReference type="ARBA" id="ARBA00012487"/>
    </source>
</evidence>
<evidence type="ECO:0000256" key="13">
    <source>
        <dbReference type="ARBA" id="ARBA00022989"/>
    </source>
</evidence>
<evidence type="ECO:0000313" key="20">
    <source>
        <dbReference type="EMBL" id="RDI41802.1"/>
    </source>
</evidence>
<feature type="transmembrane region" description="Helical" evidence="19">
    <location>
        <begin position="200"/>
        <end position="221"/>
    </location>
</feature>
<feature type="transmembrane region" description="Helical" evidence="19">
    <location>
        <begin position="107"/>
        <end position="127"/>
    </location>
</feature>
<keyword evidence="9" id="KW-0444">Lipid biosynthesis</keyword>
<keyword evidence="14" id="KW-0443">Lipid metabolism</keyword>
<evidence type="ECO:0000256" key="4">
    <source>
        <dbReference type="ARBA" id="ARBA00005189"/>
    </source>
</evidence>
<dbReference type="Pfam" id="PF01148">
    <property type="entry name" value="CTP_transf_1"/>
    <property type="match status" value="1"/>
</dbReference>
<dbReference type="PROSITE" id="PS01315">
    <property type="entry name" value="CDS"/>
    <property type="match status" value="1"/>
</dbReference>
<feature type="transmembrane region" description="Helical" evidence="19">
    <location>
        <begin position="133"/>
        <end position="154"/>
    </location>
</feature>
<protein>
    <recommendedName>
        <fullName evidence="7 18">Phosphatidate cytidylyltransferase</fullName>
        <ecNumber evidence="6 18">2.7.7.41</ecNumber>
    </recommendedName>
</protein>
<accession>A0A370GD99</accession>
<feature type="transmembrane region" description="Helical" evidence="19">
    <location>
        <begin position="175"/>
        <end position="194"/>
    </location>
</feature>
<evidence type="ECO:0000256" key="10">
    <source>
        <dbReference type="ARBA" id="ARBA00022679"/>
    </source>
</evidence>
<dbReference type="GO" id="GO:0005886">
    <property type="term" value="C:plasma membrane"/>
    <property type="evidence" value="ECO:0007669"/>
    <property type="project" value="UniProtKB-SubCell"/>
</dbReference>
<keyword evidence="11 18" id="KW-0812">Transmembrane</keyword>
<keyword evidence="13 19" id="KW-1133">Transmembrane helix</keyword>
<comment type="pathway">
    <text evidence="4">Lipid metabolism.</text>
</comment>
<keyword evidence="21" id="KW-1185">Reference proteome</keyword>
<evidence type="ECO:0000313" key="21">
    <source>
        <dbReference type="Proteomes" id="UP000254720"/>
    </source>
</evidence>
<dbReference type="OrthoDB" id="9799199at2"/>
<reference evidence="20 21" key="1">
    <citation type="submission" date="2018-07" db="EMBL/GenBank/DDBJ databases">
        <title>Genomic Encyclopedia of Type Strains, Phase IV (KMG-IV): sequencing the most valuable type-strain genomes for metagenomic binning, comparative biology and taxonomic classification.</title>
        <authorList>
            <person name="Goeker M."/>
        </authorList>
    </citation>
    <scope>NUCLEOTIDE SEQUENCE [LARGE SCALE GENOMIC DNA]</scope>
    <source>
        <strain evidence="20 21">DSM 16500</strain>
    </source>
</reference>
<evidence type="ECO:0000256" key="8">
    <source>
        <dbReference type="ARBA" id="ARBA00022475"/>
    </source>
</evidence>
<keyword evidence="8" id="KW-1003">Cell membrane</keyword>
<evidence type="ECO:0000256" key="3">
    <source>
        <dbReference type="ARBA" id="ARBA00005119"/>
    </source>
</evidence>
<gene>
    <name evidence="20" type="ORF">C8D86_11718</name>
</gene>
<feature type="transmembrane region" description="Helical" evidence="19">
    <location>
        <begin position="251"/>
        <end position="269"/>
    </location>
</feature>
<evidence type="ECO:0000256" key="11">
    <source>
        <dbReference type="ARBA" id="ARBA00022692"/>
    </source>
</evidence>
<dbReference type="GO" id="GO:0004605">
    <property type="term" value="F:phosphatidate cytidylyltransferase activity"/>
    <property type="evidence" value="ECO:0007669"/>
    <property type="project" value="UniProtKB-EC"/>
</dbReference>
<evidence type="ECO:0000256" key="5">
    <source>
        <dbReference type="ARBA" id="ARBA00010185"/>
    </source>
</evidence>
<comment type="subcellular location">
    <subcellularLocation>
        <location evidence="2">Cell membrane</location>
        <topology evidence="2">Multi-pass membrane protein</topology>
    </subcellularLocation>
</comment>
<evidence type="ECO:0000256" key="12">
    <source>
        <dbReference type="ARBA" id="ARBA00022695"/>
    </source>
</evidence>
<dbReference type="PANTHER" id="PTHR46382">
    <property type="entry name" value="PHOSPHATIDATE CYTIDYLYLTRANSFERASE"/>
    <property type="match status" value="1"/>
</dbReference>